<keyword evidence="9 12" id="KW-0408">Iron</keyword>
<dbReference type="InterPro" id="IPR006241">
    <property type="entry name" value="PSII_cyt_b559_bsu"/>
</dbReference>
<keyword evidence="6 12" id="KW-0479">Metal-binding</keyword>
<feature type="domain" description="Photosystem II cytochrome b559 N-terminal" evidence="14">
    <location>
        <begin position="16"/>
        <end position="41"/>
    </location>
</feature>
<geneLocation type="plastid" evidence="15"/>
<feature type="binding site" description="axial binding residue" evidence="12">
    <location>
        <position position="30"/>
    </location>
    <ligand>
        <name>heme</name>
        <dbReference type="ChEBI" id="CHEBI:30413"/>
        <note>ligand shared with alpha subunit</note>
    </ligand>
    <ligandPart>
        <name>Fe</name>
        <dbReference type="ChEBI" id="CHEBI:18248"/>
    </ligandPart>
</feature>
<dbReference type="NCBIfam" id="TIGR01333">
    <property type="entry name" value="cyt_b559_beta"/>
    <property type="match status" value="1"/>
</dbReference>
<sequence length="51" mass="6020">MFFINKKNNIIKNKKVTVYPIFTFRWLAVHALAVPTVFFIGSITSMQFIQR</sequence>
<dbReference type="AlphaFoldDB" id="A0A140JZQ7"/>
<dbReference type="GO" id="GO:0009539">
    <property type="term" value="C:photosystem II reaction center"/>
    <property type="evidence" value="ECO:0007669"/>
    <property type="project" value="InterPro"/>
</dbReference>
<dbReference type="GO" id="GO:0009535">
    <property type="term" value="C:chloroplast thylakoid membrane"/>
    <property type="evidence" value="ECO:0007669"/>
    <property type="project" value="UniProtKB-SubCell"/>
</dbReference>
<keyword evidence="11 12" id="KW-0604">Photosystem II</keyword>
<comment type="function">
    <text evidence="12 13">This b-type cytochrome is tightly associated with the reaction center of photosystem II (PSII). PSII is a light-driven water:plastoquinone oxidoreductase that uses light energy to abstract electrons from H(2)O, generating O(2) and a proton gradient subsequently used for ATP formation. It consists of a core antenna complex that captures photons, and an electron transfer chain that converts photonic excitation into a charge separation.</text>
</comment>
<protein>
    <recommendedName>
        <fullName evidence="12 13">Cytochrome b559 subunit beta</fullName>
    </recommendedName>
    <alternativeName>
        <fullName evidence="12 13">PSII reaction center subunit VI</fullName>
    </alternativeName>
</protein>
<evidence type="ECO:0000256" key="10">
    <source>
        <dbReference type="ARBA" id="ARBA00023136"/>
    </source>
</evidence>
<comment type="similarity">
    <text evidence="12 13">Belongs to the PsbE/PsbF family.</text>
</comment>
<keyword evidence="13" id="KW-0150">Chloroplast</keyword>
<dbReference type="HAMAP" id="MF_00643">
    <property type="entry name" value="PSII_PsbF"/>
    <property type="match status" value="1"/>
</dbReference>
<evidence type="ECO:0000256" key="2">
    <source>
        <dbReference type="ARBA" id="ARBA00022448"/>
    </source>
</evidence>
<keyword evidence="10 12" id="KW-0472">Membrane</keyword>
<feature type="transmembrane region" description="Helical" evidence="13">
    <location>
        <begin position="27"/>
        <end position="49"/>
    </location>
</feature>
<keyword evidence="12" id="KW-0793">Thylakoid</keyword>
<evidence type="ECO:0000256" key="9">
    <source>
        <dbReference type="ARBA" id="ARBA00023004"/>
    </source>
</evidence>
<dbReference type="RefSeq" id="YP_009240450.1">
    <property type="nucleotide sequence ID" value="NC_029742.1"/>
</dbReference>
<reference evidence="15" key="1">
    <citation type="journal article" date="2016" name="J. Plant Res.">
        <title>Plastid genome sequences of Gymnochlora stellata, Lotharella vacuolata, and Partenskyella glossopodia reveal remarkable structural conservation among chlorarachniophyte species.</title>
        <authorList>
            <person name="Suzuki S."/>
            <person name="Hirakawa Y."/>
            <person name="Kofuji R."/>
            <person name="Sugita M."/>
            <person name="Ishida K."/>
        </authorList>
    </citation>
    <scope>NUCLEOTIDE SEQUENCE</scope>
    <source>
        <strain evidence="15">RCC365</strain>
    </source>
</reference>
<comment type="cofactor">
    <cofactor evidence="12">
        <name>heme b</name>
        <dbReference type="ChEBI" id="CHEBI:60344"/>
    </cofactor>
    <text evidence="12">With its partner (PsbE) binds heme. PSII binds additional chlorophylls, carotenoids and specific lipids.</text>
</comment>
<name>A0A140JZQ7_9EUKA</name>
<comment type="subcellular location">
    <subcellularLocation>
        <location evidence="12">Cellular thylakoid membrane</location>
        <topology evidence="12">Single-pass membrane protein</topology>
    </subcellularLocation>
    <subcellularLocation>
        <location evidence="1">Membrane</location>
        <topology evidence="1">Single-pass membrane protein</topology>
    </subcellularLocation>
    <subcellularLocation>
        <location evidence="13">Plastid</location>
        <location evidence="13">Chloroplast thylakoid membrane</location>
        <topology evidence="13">Single-pass membrane protein</topology>
    </subcellularLocation>
</comment>
<keyword evidence="4 12" id="KW-0349">Heme</keyword>
<evidence type="ECO:0000256" key="11">
    <source>
        <dbReference type="ARBA" id="ARBA00023276"/>
    </source>
</evidence>
<dbReference type="PROSITE" id="PS00537">
    <property type="entry name" value="CYTOCHROME_B559"/>
    <property type="match status" value="1"/>
</dbReference>
<dbReference type="InterPro" id="IPR006216">
    <property type="entry name" value="PSII_cyt_b559_CS"/>
</dbReference>
<dbReference type="GO" id="GO:0005506">
    <property type="term" value="F:iron ion binding"/>
    <property type="evidence" value="ECO:0007669"/>
    <property type="project" value="UniProtKB-UniRule"/>
</dbReference>
<evidence type="ECO:0000256" key="12">
    <source>
        <dbReference type="HAMAP-Rule" id="MF_00643"/>
    </source>
</evidence>
<dbReference type="InterPro" id="IPR013081">
    <property type="entry name" value="PSII_cyt_b559_N"/>
</dbReference>
<evidence type="ECO:0000256" key="5">
    <source>
        <dbReference type="ARBA" id="ARBA00022692"/>
    </source>
</evidence>
<keyword evidence="15" id="KW-0934">Plastid</keyword>
<evidence type="ECO:0000259" key="14">
    <source>
        <dbReference type="Pfam" id="PF00283"/>
    </source>
</evidence>
<keyword evidence="8 12" id="KW-1133">Transmembrane helix</keyword>
<accession>A0A140JZQ7</accession>
<evidence type="ECO:0000256" key="1">
    <source>
        <dbReference type="ARBA" id="ARBA00004167"/>
    </source>
</evidence>
<comment type="subunit">
    <text evidence="12">Heterodimer of an alpha subunit and a beta subunit. PSII is composed of 1 copy each of membrane proteins PsbA, PsbB, PsbC, PsbD, PsbE, PsbF, PsbH, PsbI, PsbJ, PsbK, PsbL, PsbM, PsbT, PsbX, PsbY, PsbZ, Psb30/Ycf12, at least 3 peripheral proteins of the oxygen-evolving complex and a large number of cofactors. It forms dimeric complexes.</text>
</comment>
<evidence type="ECO:0000256" key="4">
    <source>
        <dbReference type="ARBA" id="ARBA00022617"/>
    </source>
</evidence>
<dbReference type="SUPFAM" id="SSF161045">
    <property type="entry name" value="Cytochrome b559 subunits"/>
    <property type="match status" value="1"/>
</dbReference>
<organism evidence="15">
    <name type="scientific">Partenskyella glossopodia</name>
    <dbReference type="NCBI Taxonomy" id="552666"/>
    <lineage>
        <taxon>Eukaryota</taxon>
        <taxon>Sar</taxon>
        <taxon>Rhizaria</taxon>
        <taxon>Cercozoa</taxon>
        <taxon>Chlorarachniophyceae</taxon>
        <taxon>Partenskyella</taxon>
    </lineage>
</organism>
<keyword evidence="2 12" id="KW-0813">Transport</keyword>
<dbReference type="Pfam" id="PF00283">
    <property type="entry name" value="Cytochrom_B559"/>
    <property type="match status" value="1"/>
</dbReference>
<evidence type="ECO:0000256" key="13">
    <source>
        <dbReference type="RuleBase" id="RU004529"/>
    </source>
</evidence>
<dbReference type="GeneID" id="27110060"/>
<gene>
    <name evidence="12 15" type="primary">psbF</name>
</gene>
<keyword evidence="7 12" id="KW-0249">Electron transport</keyword>
<dbReference type="GO" id="GO:0009055">
    <property type="term" value="F:electron transfer activity"/>
    <property type="evidence" value="ECO:0007669"/>
    <property type="project" value="UniProtKB-UniRule"/>
</dbReference>
<dbReference type="GO" id="GO:0020037">
    <property type="term" value="F:heme binding"/>
    <property type="evidence" value="ECO:0007669"/>
    <property type="project" value="InterPro"/>
</dbReference>
<evidence type="ECO:0000256" key="7">
    <source>
        <dbReference type="ARBA" id="ARBA00022982"/>
    </source>
</evidence>
<keyword evidence="3 12" id="KW-0602">Photosynthesis</keyword>
<evidence type="ECO:0000256" key="8">
    <source>
        <dbReference type="ARBA" id="ARBA00022989"/>
    </source>
</evidence>
<evidence type="ECO:0000313" key="15">
    <source>
        <dbReference type="EMBL" id="BAU62584.1"/>
    </source>
</evidence>
<proteinExistence type="inferred from homology"/>
<evidence type="ECO:0000256" key="3">
    <source>
        <dbReference type="ARBA" id="ARBA00022531"/>
    </source>
</evidence>
<dbReference type="EMBL" id="AP014948">
    <property type="protein sequence ID" value="BAU62584.1"/>
    <property type="molecule type" value="Genomic_DNA"/>
</dbReference>
<evidence type="ECO:0000256" key="6">
    <source>
        <dbReference type="ARBA" id="ARBA00022723"/>
    </source>
</evidence>
<dbReference type="GO" id="GO:0009767">
    <property type="term" value="P:photosynthetic electron transport chain"/>
    <property type="evidence" value="ECO:0007669"/>
    <property type="project" value="InterPro"/>
</dbReference>
<keyword evidence="5 12" id="KW-0812">Transmembrane</keyword>